<keyword evidence="3" id="KW-1185">Reference proteome</keyword>
<reference evidence="2 3" key="1">
    <citation type="journal article" date="2015" name="Genome Biol. Evol.">
        <title>Phylogenomic analyses indicate that early fungi evolved digesting cell walls of algal ancestors of land plants.</title>
        <authorList>
            <person name="Chang Y."/>
            <person name="Wang S."/>
            <person name="Sekimoto S."/>
            <person name="Aerts A.L."/>
            <person name="Choi C."/>
            <person name="Clum A."/>
            <person name="LaButti K.M."/>
            <person name="Lindquist E.A."/>
            <person name="Yee Ngan C."/>
            <person name="Ohm R.A."/>
            <person name="Salamov A.A."/>
            <person name="Grigoriev I.V."/>
            <person name="Spatafora J.W."/>
            <person name="Berbee M.L."/>
        </authorList>
    </citation>
    <scope>NUCLEOTIDE SEQUENCE [LARGE SCALE GENOMIC DNA]</scope>
    <source>
        <strain evidence="2 3">NRRL 28638</strain>
    </source>
</reference>
<dbReference type="Proteomes" id="UP000070444">
    <property type="component" value="Unassembled WGS sequence"/>
</dbReference>
<feature type="region of interest" description="Disordered" evidence="1">
    <location>
        <begin position="1"/>
        <end position="81"/>
    </location>
</feature>
<sequence>SGNEPSYIPKPEDNYFVSGPYNDSENESSYIPHFLYTENDSESDDYDHDNNTYEGDSDKDNSYTNSYGSDSDYPSSSIPYE</sequence>
<name>A0A137NQL8_CONC2</name>
<dbReference type="EMBL" id="KQ965001">
    <property type="protein sequence ID" value="KXN65057.1"/>
    <property type="molecule type" value="Genomic_DNA"/>
</dbReference>
<evidence type="ECO:0000256" key="1">
    <source>
        <dbReference type="SAM" id="MobiDB-lite"/>
    </source>
</evidence>
<evidence type="ECO:0000313" key="2">
    <source>
        <dbReference type="EMBL" id="KXN65057.1"/>
    </source>
</evidence>
<feature type="non-terminal residue" evidence="2">
    <location>
        <position position="1"/>
    </location>
</feature>
<evidence type="ECO:0000313" key="3">
    <source>
        <dbReference type="Proteomes" id="UP000070444"/>
    </source>
</evidence>
<dbReference type="AlphaFoldDB" id="A0A137NQL8"/>
<feature type="compositionally biased region" description="Low complexity" evidence="1">
    <location>
        <begin position="66"/>
        <end position="81"/>
    </location>
</feature>
<organism evidence="2 3">
    <name type="scientific">Conidiobolus coronatus (strain ATCC 28846 / CBS 209.66 / NRRL 28638)</name>
    <name type="common">Delacroixia coronata</name>
    <dbReference type="NCBI Taxonomy" id="796925"/>
    <lineage>
        <taxon>Eukaryota</taxon>
        <taxon>Fungi</taxon>
        <taxon>Fungi incertae sedis</taxon>
        <taxon>Zoopagomycota</taxon>
        <taxon>Entomophthoromycotina</taxon>
        <taxon>Entomophthoromycetes</taxon>
        <taxon>Entomophthorales</taxon>
        <taxon>Ancylistaceae</taxon>
        <taxon>Conidiobolus</taxon>
    </lineage>
</organism>
<proteinExistence type="predicted"/>
<gene>
    <name evidence="2" type="ORF">CONCODRAFT_13495</name>
</gene>
<feature type="compositionally biased region" description="Basic and acidic residues" evidence="1">
    <location>
        <begin position="48"/>
        <end position="61"/>
    </location>
</feature>
<protein>
    <submittedName>
        <fullName evidence="2">Uncharacterized protein</fullName>
    </submittedName>
</protein>
<accession>A0A137NQL8</accession>